<proteinExistence type="predicted"/>
<reference evidence="1 2" key="1">
    <citation type="submission" date="2016-11" db="EMBL/GenBank/DDBJ databases">
        <authorList>
            <person name="Jaros S."/>
            <person name="Januszkiewicz K."/>
            <person name="Wedrychowicz H."/>
        </authorList>
    </citation>
    <scope>NUCLEOTIDE SEQUENCE [LARGE SCALE GENOMIC DNA]</scope>
    <source>
        <strain evidence="1 2">DSM 24574</strain>
    </source>
</reference>
<sequence>MENTLAQEEQAVKFFREIKNDLGANSTQKIVKLVRAVLSQLRKSLSHEQATLFIKKMPSLFQLLFVTNWRYEEKANTIEHLDELVESIYHHDKQSSGALFSSEVDALNSVIVVLRKLDKFFGIVGLNVLHYPLTQELKQAAMEDAA</sequence>
<name>A0A1M5WYS0_9BACT</name>
<dbReference type="InterPro" id="IPR038282">
    <property type="entry name" value="DUF2267_sf"/>
</dbReference>
<keyword evidence="2" id="KW-1185">Reference proteome</keyword>
<evidence type="ECO:0000313" key="1">
    <source>
        <dbReference type="EMBL" id="SHH92640.1"/>
    </source>
</evidence>
<protein>
    <submittedName>
        <fullName evidence="1">Uncharacterized conserved protein, DUF2267 family</fullName>
    </submittedName>
</protein>
<dbReference type="AlphaFoldDB" id="A0A1M5WYS0"/>
<dbReference type="Proteomes" id="UP000184212">
    <property type="component" value="Unassembled WGS sequence"/>
</dbReference>
<evidence type="ECO:0000313" key="2">
    <source>
        <dbReference type="Proteomes" id="UP000184212"/>
    </source>
</evidence>
<organism evidence="1 2">
    <name type="scientific">Chryseolinea serpens</name>
    <dbReference type="NCBI Taxonomy" id="947013"/>
    <lineage>
        <taxon>Bacteria</taxon>
        <taxon>Pseudomonadati</taxon>
        <taxon>Bacteroidota</taxon>
        <taxon>Cytophagia</taxon>
        <taxon>Cytophagales</taxon>
        <taxon>Fulvivirgaceae</taxon>
        <taxon>Chryseolinea</taxon>
    </lineage>
</organism>
<dbReference type="InterPro" id="IPR018727">
    <property type="entry name" value="DUF2267"/>
</dbReference>
<dbReference type="Pfam" id="PF10025">
    <property type="entry name" value="DUF2267"/>
    <property type="match status" value="1"/>
</dbReference>
<dbReference type="Gene3D" id="1.10.490.110">
    <property type="entry name" value="Uncharacterized conserved protein DUF2267"/>
    <property type="match status" value="1"/>
</dbReference>
<gene>
    <name evidence="1" type="ORF">SAMN04488109_6150</name>
</gene>
<accession>A0A1M5WYS0</accession>
<dbReference type="EMBL" id="FQWQ01000005">
    <property type="protein sequence ID" value="SHH92640.1"/>
    <property type="molecule type" value="Genomic_DNA"/>
</dbReference>